<dbReference type="PANTHER" id="PTHR48090">
    <property type="entry name" value="UNDECAPRENYL-PHOSPHATE 4-DEOXY-4-FORMAMIDO-L-ARABINOSE TRANSFERASE-RELATED"/>
    <property type="match status" value="1"/>
</dbReference>
<feature type="transmembrane region" description="Helical" evidence="1">
    <location>
        <begin position="269"/>
        <end position="292"/>
    </location>
</feature>
<dbReference type="InterPro" id="IPR001173">
    <property type="entry name" value="Glyco_trans_2-like"/>
</dbReference>
<protein>
    <submittedName>
        <fullName evidence="3">Glycosyltransferase</fullName>
    </submittedName>
</protein>
<keyword evidence="4" id="KW-1185">Reference proteome</keyword>
<gene>
    <name evidence="3" type="ORF">IGS68_31185</name>
</gene>
<dbReference type="RefSeq" id="WP_201082167.1">
    <property type="nucleotide sequence ID" value="NZ_CP067421.1"/>
</dbReference>
<sequence length="319" mass="34993">MRIAVVIPIFNDWDSFVILVRELDRVLAGANASVEVLPVDDGSTDPVPSASNPVGGLRAIERVELVRLACNLGHQRAIATALAEIHRRGTFDVVCVMDGDGEDRPQDLLRLMREHHRHPDHVIVARRCERSEGLVFRTFYSLYKAAFAAITGRRIDFGNFCLIPASALERIVHLPDAWNHLAAALIKSRLLIRREDLPRGTRYAGRSKMNLVSLVTHGLSAVSAFSEAAFVRMLLLSLLLAVGCAAGLVTVMLVRLLTDLAVPGWTSTVSGILLILLSQTVMFSVVAVFLNLSGRSARSTIPATDALRFIRDCTTLARR</sequence>
<feature type="domain" description="Glycosyltransferase 2-like" evidence="2">
    <location>
        <begin position="5"/>
        <end position="142"/>
    </location>
</feature>
<evidence type="ECO:0000256" key="1">
    <source>
        <dbReference type="SAM" id="Phobius"/>
    </source>
</evidence>
<name>A0ABX7BES7_9PROT</name>
<dbReference type="InterPro" id="IPR029044">
    <property type="entry name" value="Nucleotide-diphossugar_trans"/>
</dbReference>
<dbReference type="InterPro" id="IPR050256">
    <property type="entry name" value="Glycosyltransferase_2"/>
</dbReference>
<keyword evidence="3" id="KW-0614">Plasmid</keyword>
<dbReference type="Pfam" id="PF00535">
    <property type="entry name" value="Glycos_transf_2"/>
    <property type="match status" value="1"/>
</dbReference>
<dbReference type="EMBL" id="CP067421">
    <property type="protein sequence ID" value="QQP92904.1"/>
    <property type="molecule type" value="Genomic_DNA"/>
</dbReference>
<keyword evidence="1" id="KW-0472">Membrane</keyword>
<keyword evidence="1" id="KW-0812">Transmembrane</keyword>
<geneLocation type="plasmid" evidence="3 4">
    <name>pTT6-1</name>
</geneLocation>
<dbReference type="SUPFAM" id="SSF53448">
    <property type="entry name" value="Nucleotide-diphospho-sugar transferases"/>
    <property type="match status" value="1"/>
</dbReference>
<dbReference type="Gene3D" id="3.90.550.10">
    <property type="entry name" value="Spore Coat Polysaccharide Biosynthesis Protein SpsA, Chain A"/>
    <property type="match status" value="1"/>
</dbReference>
<evidence type="ECO:0000259" key="2">
    <source>
        <dbReference type="Pfam" id="PF00535"/>
    </source>
</evidence>
<proteinExistence type="predicted"/>
<evidence type="ECO:0000313" key="3">
    <source>
        <dbReference type="EMBL" id="QQP92904.1"/>
    </source>
</evidence>
<keyword evidence="1" id="KW-1133">Transmembrane helix</keyword>
<dbReference type="Proteomes" id="UP000595197">
    <property type="component" value="Plasmid pTT6-1"/>
</dbReference>
<evidence type="ECO:0000313" key="4">
    <source>
        <dbReference type="Proteomes" id="UP000595197"/>
    </source>
</evidence>
<accession>A0ABX7BES7</accession>
<reference evidence="3" key="1">
    <citation type="submission" date="2021-02" db="EMBL/GenBank/DDBJ databases">
        <title>Skermanella TT6 skin isolate.</title>
        <authorList>
            <person name="Lee K."/>
            <person name="Ganzorig M."/>
        </authorList>
    </citation>
    <scope>NUCLEOTIDE SEQUENCE</scope>
    <source>
        <strain evidence="3">TT6</strain>
    </source>
</reference>
<organism evidence="3 4">
    <name type="scientific">Skermanella cutis</name>
    <dbReference type="NCBI Taxonomy" id="2775420"/>
    <lineage>
        <taxon>Bacteria</taxon>
        <taxon>Pseudomonadati</taxon>
        <taxon>Pseudomonadota</taxon>
        <taxon>Alphaproteobacteria</taxon>
        <taxon>Rhodospirillales</taxon>
        <taxon>Azospirillaceae</taxon>
        <taxon>Skermanella</taxon>
    </lineage>
</organism>
<feature type="transmembrane region" description="Helical" evidence="1">
    <location>
        <begin position="233"/>
        <end position="257"/>
    </location>
</feature>